<evidence type="ECO:0000256" key="5">
    <source>
        <dbReference type="ARBA" id="ARBA00023163"/>
    </source>
</evidence>
<feature type="region of interest" description="Disordered" evidence="7">
    <location>
        <begin position="221"/>
        <end position="268"/>
    </location>
</feature>
<dbReference type="Gene3D" id="3.30.310.10">
    <property type="entry name" value="TATA-Binding Protein"/>
    <property type="match status" value="1"/>
</dbReference>
<reference evidence="8 9" key="1">
    <citation type="journal article" date="2021" name="Elife">
        <title>Chloroplast acquisition without the gene transfer in kleptoplastic sea slugs, Plakobranchus ocellatus.</title>
        <authorList>
            <person name="Maeda T."/>
            <person name="Takahashi S."/>
            <person name="Yoshida T."/>
            <person name="Shimamura S."/>
            <person name="Takaki Y."/>
            <person name="Nagai Y."/>
            <person name="Toyoda A."/>
            <person name="Suzuki Y."/>
            <person name="Arimoto A."/>
            <person name="Ishii H."/>
            <person name="Satoh N."/>
            <person name="Nishiyama T."/>
            <person name="Hasebe M."/>
            <person name="Maruyama T."/>
            <person name="Minagawa J."/>
            <person name="Obokata J."/>
            <person name="Shigenobu S."/>
        </authorList>
    </citation>
    <scope>NUCLEOTIDE SEQUENCE [LARGE SCALE GENOMIC DNA]</scope>
</reference>
<protein>
    <submittedName>
        <fullName evidence="8">TATA-box binding protein</fullName>
    </submittedName>
</protein>
<sequence length="268" mass="29508">MSIVSNPAALLNGGHHGQQFTTLIPASNMVNSLGDNPAGIKQKSTLLPNQVSNNEFHLSEANGDAGLSRENNEGGVEMSSSITPTEGESRVSAEDDTPCIDIIINNVVCSFSTKCYLNLKKIATEGLHVEYRRENGMLNMKIRRPNVTATIWSSGNITCTGSTSEDEARVSARRIARRLQRLGFNTRFSNYRVVNVLGTCSLMLEERKALRKQGVHVPLHLTGMDDDGEDDDEDESVYMGRFGHLGNHEEDDDDDDFSDDFDSDVSHD</sequence>
<dbReference type="PANTHER" id="PTHR10126">
    <property type="entry name" value="TATA-BOX BINDING PROTEIN"/>
    <property type="match status" value="1"/>
</dbReference>
<organism evidence="8 9">
    <name type="scientific">Plakobranchus ocellatus</name>
    <dbReference type="NCBI Taxonomy" id="259542"/>
    <lineage>
        <taxon>Eukaryota</taxon>
        <taxon>Metazoa</taxon>
        <taxon>Spiralia</taxon>
        <taxon>Lophotrochozoa</taxon>
        <taxon>Mollusca</taxon>
        <taxon>Gastropoda</taxon>
        <taxon>Heterobranchia</taxon>
        <taxon>Euthyneura</taxon>
        <taxon>Panpulmonata</taxon>
        <taxon>Sacoglossa</taxon>
        <taxon>Placobranchoidea</taxon>
        <taxon>Plakobranchidae</taxon>
        <taxon>Plakobranchus</taxon>
    </lineage>
</organism>
<dbReference type="FunFam" id="3.30.310.10:FF:000005">
    <property type="entry name" value="TATA box-binding protein-like 1"/>
    <property type="match status" value="1"/>
</dbReference>
<proteinExistence type="inferred from homology"/>
<evidence type="ECO:0000256" key="7">
    <source>
        <dbReference type="SAM" id="MobiDB-lite"/>
    </source>
</evidence>
<name>A0AAV3Z204_9GAST</name>
<dbReference type="AlphaFoldDB" id="A0AAV3Z204"/>
<evidence type="ECO:0000256" key="1">
    <source>
        <dbReference type="ARBA" id="ARBA00004123"/>
    </source>
</evidence>
<evidence type="ECO:0000256" key="6">
    <source>
        <dbReference type="ARBA" id="ARBA00023242"/>
    </source>
</evidence>
<comment type="similarity">
    <text evidence="2">Belongs to the TBP family.</text>
</comment>
<comment type="caution">
    <text evidence="8">The sequence shown here is derived from an EMBL/GenBank/DDBJ whole genome shotgun (WGS) entry which is preliminary data.</text>
</comment>
<dbReference type="Proteomes" id="UP000735302">
    <property type="component" value="Unassembled WGS sequence"/>
</dbReference>
<dbReference type="SUPFAM" id="SSF55945">
    <property type="entry name" value="TATA-box binding protein-like"/>
    <property type="match status" value="1"/>
</dbReference>
<dbReference type="Pfam" id="PF00352">
    <property type="entry name" value="TBP"/>
    <property type="match status" value="1"/>
</dbReference>
<evidence type="ECO:0000256" key="2">
    <source>
        <dbReference type="ARBA" id="ARBA00005560"/>
    </source>
</evidence>
<feature type="compositionally biased region" description="Acidic residues" evidence="7">
    <location>
        <begin position="224"/>
        <end position="236"/>
    </location>
</feature>
<dbReference type="EMBL" id="BLXT01001932">
    <property type="protein sequence ID" value="GFN89419.1"/>
    <property type="molecule type" value="Genomic_DNA"/>
</dbReference>
<dbReference type="GO" id="GO:0006352">
    <property type="term" value="P:DNA-templated transcription initiation"/>
    <property type="evidence" value="ECO:0007669"/>
    <property type="project" value="InterPro"/>
</dbReference>
<evidence type="ECO:0000313" key="8">
    <source>
        <dbReference type="EMBL" id="GFN89419.1"/>
    </source>
</evidence>
<dbReference type="InterPro" id="IPR000814">
    <property type="entry name" value="TBP"/>
</dbReference>
<feature type="region of interest" description="Disordered" evidence="7">
    <location>
        <begin position="61"/>
        <end position="92"/>
    </location>
</feature>
<gene>
    <name evidence="8" type="ORF">PoB_001592500</name>
</gene>
<dbReference type="PRINTS" id="PR00686">
    <property type="entry name" value="TIFACTORIID"/>
</dbReference>
<keyword evidence="5" id="KW-0804">Transcription</keyword>
<keyword evidence="6" id="KW-0539">Nucleus</keyword>
<dbReference type="GO" id="GO:0005634">
    <property type="term" value="C:nucleus"/>
    <property type="evidence" value="ECO:0007669"/>
    <property type="project" value="UniProtKB-SubCell"/>
</dbReference>
<evidence type="ECO:0000313" key="9">
    <source>
        <dbReference type="Proteomes" id="UP000735302"/>
    </source>
</evidence>
<keyword evidence="3" id="KW-0805">Transcription regulation</keyword>
<dbReference type="GO" id="GO:0003677">
    <property type="term" value="F:DNA binding"/>
    <property type="evidence" value="ECO:0007669"/>
    <property type="project" value="UniProtKB-KW"/>
</dbReference>
<feature type="compositionally biased region" description="Acidic residues" evidence="7">
    <location>
        <begin position="249"/>
        <end position="268"/>
    </location>
</feature>
<keyword evidence="9" id="KW-1185">Reference proteome</keyword>
<evidence type="ECO:0000256" key="3">
    <source>
        <dbReference type="ARBA" id="ARBA00023015"/>
    </source>
</evidence>
<accession>A0AAV3Z204</accession>
<keyword evidence="4" id="KW-0238">DNA-binding</keyword>
<dbReference type="InterPro" id="IPR012295">
    <property type="entry name" value="TBP_dom_sf"/>
</dbReference>
<evidence type="ECO:0000256" key="4">
    <source>
        <dbReference type="ARBA" id="ARBA00023125"/>
    </source>
</evidence>
<comment type="subcellular location">
    <subcellularLocation>
        <location evidence="1">Nucleus</location>
    </subcellularLocation>
</comment>